<proteinExistence type="predicted"/>
<dbReference type="AlphaFoldDB" id="A0A6A4SXW6"/>
<organism evidence="1 2">
    <name type="scientific">Scophthalmus maximus</name>
    <name type="common">Turbot</name>
    <name type="synonym">Psetta maxima</name>
    <dbReference type="NCBI Taxonomy" id="52904"/>
    <lineage>
        <taxon>Eukaryota</taxon>
        <taxon>Metazoa</taxon>
        <taxon>Chordata</taxon>
        <taxon>Craniata</taxon>
        <taxon>Vertebrata</taxon>
        <taxon>Euteleostomi</taxon>
        <taxon>Actinopterygii</taxon>
        <taxon>Neopterygii</taxon>
        <taxon>Teleostei</taxon>
        <taxon>Neoteleostei</taxon>
        <taxon>Acanthomorphata</taxon>
        <taxon>Carangaria</taxon>
        <taxon>Pleuronectiformes</taxon>
        <taxon>Pleuronectoidei</taxon>
        <taxon>Scophthalmidae</taxon>
        <taxon>Scophthalmus</taxon>
    </lineage>
</organism>
<evidence type="ECO:0000313" key="1">
    <source>
        <dbReference type="EMBL" id="KAF0036690.1"/>
    </source>
</evidence>
<comment type="caution">
    <text evidence="1">The sequence shown here is derived from an EMBL/GenBank/DDBJ whole genome shotgun (WGS) entry which is preliminary data.</text>
</comment>
<gene>
    <name evidence="1" type="ORF">F2P81_012002</name>
</gene>
<dbReference type="EMBL" id="VEVO01000010">
    <property type="protein sequence ID" value="KAF0036690.1"/>
    <property type="molecule type" value="Genomic_DNA"/>
</dbReference>
<protein>
    <submittedName>
        <fullName evidence="1">Uncharacterized protein</fullName>
    </submittedName>
</protein>
<accession>A0A6A4SXW6</accession>
<sequence length="105" mass="12174">MSVQLNCEYKQNNDGHNRVTFFCTWRIVDDLQGRRLRAESEHETRTQRGLFLLSTSVVFGWSESSHCQIGMRGSAAAAEKTLTEPPSRGKTHDNRTEVLSYWYKY</sequence>
<name>A0A6A4SXW6_SCOMX</name>
<dbReference type="Proteomes" id="UP000438429">
    <property type="component" value="Unassembled WGS sequence"/>
</dbReference>
<reference evidence="1 2" key="1">
    <citation type="submission" date="2019-06" db="EMBL/GenBank/DDBJ databases">
        <title>Draft genomes of female and male turbot (Scophthalmus maximus).</title>
        <authorList>
            <person name="Xu H."/>
            <person name="Xu X.-W."/>
            <person name="Shao C."/>
            <person name="Chen S."/>
        </authorList>
    </citation>
    <scope>NUCLEOTIDE SEQUENCE [LARGE SCALE GENOMIC DNA]</scope>
    <source>
        <strain evidence="1">Ysfricsl-2016a</strain>
        <tissue evidence="1">Blood</tissue>
    </source>
</reference>
<evidence type="ECO:0000313" key="2">
    <source>
        <dbReference type="Proteomes" id="UP000438429"/>
    </source>
</evidence>